<dbReference type="Gene3D" id="3.30.530.20">
    <property type="match status" value="1"/>
</dbReference>
<evidence type="ECO:0000256" key="1">
    <source>
        <dbReference type="ARBA" id="ARBA00006817"/>
    </source>
</evidence>
<dbReference type="RefSeq" id="WP_353946748.1">
    <property type="nucleotide sequence ID" value="NZ_CP159534.1"/>
</dbReference>
<gene>
    <name evidence="3" type="ORF">ABII15_37440</name>
</gene>
<dbReference type="SUPFAM" id="SSF55961">
    <property type="entry name" value="Bet v1-like"/>
    <property type="match status" value="1"/>
</dbReference>
<proteinExistence type="inferred from homology"/>
<comment type="similarity">
    <text evidence="1">Belongs to the AHA1 family.</text>
</comment>
<dbReference type="KEGG" id="stac:ABII15_37440"/>
<dbReference type="Pfam" id="PF08327">
    <property type="entry name" value="AHSA1"/>
    <property type="match status" value="1"/>
</dbReference>
<dbReference type="InterPro" id="IPR013538">
    <property type="entry name" value="ASHA1/2-like_C"/>
</dbReference>
<dbReference type="CDD" id="cd08899">
    <property type="entry name" value="SRPBCC_CalC_Aha1-like_6"/>
    <property type="match status" value="1"/>
</dbReference>
<accession>A0AAU8J455</accession>
<sequence length="180" mass="19158">MTTLTGTWLTLDDGRPAVRLTRTYPRPVERVWRYVSDPAELRHWFPSPFRADELEPGATVFFSDAPDAAEQGATGTVLTADPPRGLAYTWGGDELRFALEPLGDGGTRLTLTNVLETATGAARNAAGWELCLTALDAADSGRAPDGPHTGASGPWKELYDAYIAAGFPSGAPVPGLDDLT</sequence>
<dbReference type="EMBL" id="CP159534">
    <property type="protein sequence ID" value="XCJ75313.1"/>
    <property type="molecule type" value="Genomic_DNA"/>
</dbReference>
<feature type="domain" description="Activator of Hsp90 ATPase homologue 1/2-like C-terminal" evidence="2">
    <location>
        <begin position="27"/>
        <end position="137"/>
    </location>
</feature>
<protein>
    <submittedName>
        <fullName evidence="3">SRPBCC family protein</fullName>
    </submittedName>
</protein>
<dbReference type="InterPro" id="IPR023393">
    <property type="entry name" value="START-like_dom_sf"/>
</dbReference>
<name>A0AAU8J455_9ACTN</name>
<reference evidence="3" key="1">
    <citation type="submission" date="2024-06" db="EMBL/GenBank/DDBJ databases">
        <title>Streptomyces sp. strain HUAS MG91 genome sequences.</title>
        <authorList>
            <person name="Mo P."/>
        </authorList>
    </citation>
    <scope>NUCLEOTIDE SEQUENCE</scope>
    <source>
        <strain evidence="3">HUAS MG91</strain>
    </source>
</reference>
<organism evidence="3">
    <name type="scientific">Streptomyces tabacisoli</name>
    <dbReference type="NCBI Taxonomy" id="3156398"/>
    <lineage>
        <taxon>Bacteria</taxon>
        <taxon>Bacillati</taxon>
        <taxon>Actinomycetota</taxon>
        <taxon>Actinomycetes</taxon>
        <taxon>Kitasatosporales</taxon>
        <taxon>Streptomycetaceae</taxon>
        <taxon>Streptomyces</taxon>
    </lineage>
</organism>
<evidence type="ECO:0000313" key="3">
    <source>
        <dbReference type="EMBL" id="XCJ75313.1"/>
    </source>
</evidence>
<evidence type="ECO:0000259" key="2">
    <source>
        <dbReference type="Pfam" id="PF08327"/>
    </source>
</evidence>
<dbReference type="AlphaFoldDB" id="A0AAU8J455"/>